<gene>
    <name evidence="2" type="ORF">FAP39_02730</name>
</gene>
<keyword evidence="1" id="KW-1133">Transmembrane helix</keyword>
<proteinExistence type="predicted"/>
<comment type="caution">
    <text evidence="2">The sequence shown here is derived from an EMBL/GenBank/DDBJ whole genome shotgun (WGS) entry which is preliminary data.</text>
</comment>
<keyword evidence="1" id="KW-0812">Transmembrane</keyword>
<protein>
    <submittedName>
        <fullName evidence="2">Uncharacterized protein</fullName>
    </submittedName>
</protein>
<dbReference type="RefSeq" id="WP_138014845.1">
    <property type="nucleotide sequence ID" value="NZ_SULI01000002.1"/>
</dbReference>
<evidence type="ECO:0000313" key="2">
    <source>
        <dbReference type="EMBL" id="TKZ22133.1"/>
    </source>
</evidence>
<dbReference type="Proteomes" id="UP000306575">
    <property type="component" value="Unassembled WGS sequence"/>
</dbReference>
<accession>A0A4U7N8U0</accession>
<feature type="transmembrane region" description="Helical" evidence="1">
    <location>
        <begin position="75"/>
        <end position="94"/>
    </location>
</feature>
<reference evidence="2 3" key="1">
    <citation type="submission" date="2019-04" db="EMBL/GenBank/DDBJ databases">
        <title>Genome sequence of Pelagicola litoralis CL-ES2.</title>
        <authorList>
            <person name="Cao J."/>
        </authorList>
    </citation>
    <scope>NUCLEOTIDE SEQUENCE [LARGE SCALE GENOMIC DNA]</scope>
    <source>
        <strain evidence="2 3">CL-ES2</strain>
    </source>
</reference>
<dbReference type="OrthoDB" id="7838190at2"/>
<keyword evidence="3" id="KW-1185">Reference proteome</keyword>
<dbReference type="AlphaFoldDB" id="A0A4U7N8U0"/>
<evidence type="ECO:0000256" key="1">
    <source>
        <dbReference type="SAM" id="Phobius"/>
    </source>
</evidence>
<feature type="transmembrane region" description="Helical" evidence="1">
    <location>
        <begin position="44"/>
        <end position="63"/>
    </location>
</feature>
<keyword evidence="1" id="KW-0472">Membrane</keyword>
<organism evidence="2 3">
    <name type="scientific">Shimia litoralis</name>
    <dbReference type="NCBI Taxonomy" id="420403"/>
    <lineage>
        <taxon>Bacteria</taxon>
        <taxon>Pseudomonadati</taxon>
        <taxon>Pseudomonadota</taxon>
        <taxon>Alphaproteobacteria</taxon>
        <taxon>Rhodobacterales</taxon>
        <taxon>Roseobacteraceae</taxon>
    </lineage>
</organism>
<evidence type="ECO:0000313" key="3">
    <source>
        <dbReference type="Proteomes" id="UP000306575"/>
    </source>
</evidence>
<name>A0A4U7N8U0_9RHOB</name>
<dbReference type="EMBL" id="SULI01000002">
    <property type="protein sequence ID" value="TKZ22133.1"/>
    <property type="molecule type" value="Genomic_DNA"/>
</dbReference>
<sequence>MNAVVGQNVMGAAAWETLTPSAVDDGFSVREAHGHFRHTSRNEAVVRFAGIVIVLGAFVQWLAPNASFAGDPMVTKVLLSVAFSTVGIAVYGFAMRGHRSEIALDPARQTICISHLSRQNTVRSTKRIPLKDITSIYVRKAETPGGPAKMRIKLRNKTAEITAIRGQYEEVEMMHRQLCRNIRMLQG</sequence>